<proteinExistence type="predicted"/>
<organism evidence="1">
    <name type="scientific">Rhizophora mucronata</name>
    <name type="common">Asiatic mangrove</name>
    <dbReference type="NCBI Taxonomy" id="61149"/>
    <lineage>
        <taxon>Eukaryota</taxon>
        <taxon>Viridiplantae</taxon>
        <taxon>Streptophyta</taxon>
        <taxon>Embryophyta</taxon>
        <taxon>Tracheophyta</taxon>
        <taxon>Spermatophyta</taxon>
        <taxon>Magnoliopsida</taxon>
        <taxon>eudicotyledons</taxon>
        <taxon>Gunneridae</taxon>
        <taxon>Pentapetalae</taxon>
        <taxon>rosids</taxon>
        <taxon>fabids</taxon>
        <taxon>Malpighiales</taxon>
        <taxon>Rhizophoraceae</taxon>
        <taxon>Rhizophora</taxon>
    </lineage>
</organism>
<reference evidence="1" key="1">
    <citation type="submission" date="2018-02" db="EMBL/GenBank/DDBJ databases">
        <title>Rhizophora mucronata_Transcriptome.</title>
        <authorList>
            <person name="Meera S.P."/>
            <person name="Sreeshan A."/>
            <person name="Augustine A."/>
        </authorList>
    </citation>
    <scope>NUCLEOTIDE SEQUENCE</scope>
    <source>
        <tissue evidence="1">Leaf</tissue>
    </source>
</reference>
<evidence type="ECO:0000313" key="1">
    <source>
        <dbReference type="EMBL" id="MBX48021.1"/>
    </source>
</evidence>
<dbReference type="AlphaFoldDB" id="A0A2P2P062"/>
<protein>
    <submittedName>
        <fullName evidence="1">Uncharacterized protein</fullName>
    </submittedName>
</protein>
<dbReference type="EMBL" id="GGEC01067537">
    <property type="protein sequence ID" value="MBX48021.1"/>
    <property type="molecule type" value="Transcribed_RNA"/>
</dbReference>
<name>A0A2P2P062_RHIMU</name>
<sequence>MFRLLTVSMKNILRRSPLATFSFVKVAYKTYFYVVCIACAQDLSHCSNLLELLFWLFIFKTMYPPYYLHLSDLFR</sequence>
<accession>A0A2P2P062</accession>